<dbReference type="Gene3D" id="3.40.50.300">
    <property type="entry name" value="P-loop containing nucleotide triphosphate hydrolases"/>
    <property type="match status" value="1"/>
</dbReference>
<evidence type="ECO:0000256" key="2">
    <source>
        <dbReference type="ARBA" id="ARBA00022475"/>
    </source>
</evidence>
<accession>A0A4R4T0U9</accession>
<evidence type="ECO:0000256" key="3">
    <source>
        <dbReference type="ARBA" id="ARBA00022692"/>
    </source>
</evidence>
<dbReference type="PANTHER" id="PTHR37937">
    <property type="entry name" value="CONJUGATIVE TRANSFER: DNA TRANSPORT"/>
    <property type="match status" value="1"/>
</dbReference>
<evidence type="ECO:0000313" key="8">
    <source>
        <dbReference type="EMBL" id="TDC70277.1"/>
    </source>
</evidence>
<feature type="transmembrane region" description="Helical" evidence="6">
    <location>
        <begin position="79"/>
        <end position="98"/>
    </location>
</feature>
<feature type="transmembrane region" description="Helical" evidence="6">
    <location>
        <begin position="15"/>
        <end position="35"/>
    </location>
</feature>
<dbReference type="EMBL" id="SMKI01000312">
    <property type="protein sequence ID" value="TDC70277.1"/>
    <property type="molecule type" value="Genomic_DNA"/>
</dbReference>
<dbReference type="InterPro" id="IPR032689">
    <property type="entry name" value="TraG-D_C"/>
</dbReference>
<dbReference type="CDD" id="cd01127">
    <property type="entry name" value="TrwB_TraG_TraD_VirD4"/>
    <property type="match status" value="1"/>
</dbReference>
<dbReference type="InterPro" id="IPR027417">
    <property type="entry name" value="P-loop_NTPase"/>
</dbReference>
<comment type="caution">
    <text evidence="8">The sequence shown here is derived from an EMBL/GenBank/DDBJ whole genome shotgun (WGS) entry which is preliminary data.</text>
</comment>
<feature type="domain" description="TraD/TraG TraM recognition site" evidence="7">
    <location>
        <begin position="420"/>
        <end position="538"/>
    </location>
</feature>
<dbReference type="PANTHER" id="PTHR37937:SF1">
    <property type="entry name" value="CONJUGATIVE TRANSFER: DNA TRANSPORT"/>
    <property type="match status" value="1"/>
</dbReference>
<sequence>MSPARPSASSTGTDALFHLILIVLAVVVPFAHAVWLGGNLATILSGSGSWAPYAPTAALMEPEQLWPSTSSTPLTVGRLIAPTTVTAIAVAVGGWWWVRHREAGRSRPVKSLATAAEVKPLLARATAAKARQLRPSLVTRPAGRLAASEIGIRLGDLAPGHQAVFASFEDVGLAIMAPRSGKTTSLAVPAILSAPGAVLLTSNKAASDAYTVTLEARAAVGRVWTLDPQQIARAPRELWWNILAEAATPEGAQRLAGHFVTATISESDQDFWSKAAQNTLTSMFLAASNTGRPVTDVLAWLAAPADRTPIDALKDIGEDARADQLEGTVAGAAETRDGIYETARQFLACLLDPAIAAWVTPNPDVPQFRPEDFATGRDTLYLLSKDGGGGASGIIAAAADAVMRAAVRQAERDGGRLDPPMICVLDEAANVCKIADLPDLYSHLGSRGVLPLTILQSYRQGQRVWGDTGMDALWSASTTKIIGSGIDDPDFADKLSRLIGDHEVETISHSHSEQGRSTSISTRTERILPPDRIRALPKGQGLLLATGLPVALLTLKPWYRQPDASDIAAASRRQTALITTRVLEHTAAPDGPDAYEQAA</sequence>
<name>A0A4R4T0U9_9ACTN</name>
<dbReference type="RefSeq" id="WP_132820389.1">
    <property type="nucleotide sequence ID" value="NZ_SMKI01000312.1"/>
</dbReference>
<dbReference type="AlphaFoldDB" id="A0A4R4T0U9"/>
<evidence type="ECO:0000259" key="7">
    <source>
        <dbReference type="Pfam" id="PF12696"/>
    </source>
</evidence>
<dbReference type="Pfam" id="PF12696">
    <property type="entry name" value="TraG-D_C"/>
    <property type="match status" value="1"/>
</dbReference>
<keyword evidence="3 6" id="KW-0812">Transmembrane</keyword>
<dbReference type="GO" id="GO:0005886">
    <property type="term" value="C:plasma membrane"/>
    <property type="evidence" value="ECO:0007669"/>
    <property type="project" value="UniProtKB-SubCell"/>
</dbReference>
<keyword evidence="5 6" id="KW-0472">Membrane</keyword>
<reference evidence="8 9" key="1">
    <citation type="submission" date="2019-03" db="EMBL/GenBank/DDBJ databases">
        <title>Draft genome sequences of novel Actinobacteria.</title>
        <authorList>
            <person name="Sahin N."/>
            <person name="Ay H."/>
            <person name="Saygin H."/>
        </authorList>
    </citation>
    <scope>NUCLEOTIDE SEQUENCE [LARGE SCALE GENOMIC DNA]</scope>
    <source>
        <strain evidence="8 9">DSM 41900</strain>
    </source>
</reference>
<comment type="subcellular location">
    <subcellularLocation>
        <location evidence="1">Cell membrane</location>
        <topology evidence="1">Multi-pass membrane protein</topology>
    </subcellularLocation>
</comment>
<evidence type="ECO:0000256" key="6">
    <source>
        <dbReference type="SAM" id="Phobius"/>
    </source>
</evidence>
<evidence type="ECO:0000256" key="1">
    <source>
        <dbReference type="ARBA" id="ARBA00004651"/>
    </source>
</evidence>
<evidence type="ECO:0000256" key="4">
    <source>
        <dbReference type="ARBA" id="ARBA00022989"/>
    </source>
</evidence>
<organism evidence="8 9">
    <name type="scientific">Streptomyces hainanensis</name>
    <dbReference type="NCBI Taxonomy" id="402648"/>
    <lineage>
        <taxon>Bacteria</taxon>
        <taxon>Bacillati</taxon>
        <taxon>Actinomycetota</taxon>
        <taxon>Actinomycetes</taxon>
        <taxon>Kitasatosporales</taxon>
        <taxon>Streptomycetaceae</taxon>
        <taxon>Streptomyces</taxon>
    </lineage>
</organism>
<keyword evidence="9" id="KW-1185">Reference proteome</keyword>
<evidence type="ECO:0000313" key="9">
    <source>
        <dbReference type="Proteomes" id="UP000295345"/>
    </source>
</evidence>
<keyword evidence="4 6" id="KW-1133">Transmembrane helix</keyword>
<protein>
    <recommendedName>
        <fullName evidence="7">TraD/TraG TraM recognition site domain-containing protein</fullName>
    </recommendedName>
</protein>
<dbReference type="Proteomes" id="UP000295345">
    <property type="component" value="Unassembled WGS sequence"/>
</dbReference>
<dbReference type="SUPFAM" id="SSF52540">
    <property type="entry name" value="P-loop containing nucleoside triphosphate hydrolases"/>
    <property type="match status" value="1"/>
</dbReference>
<proteinExistence type="predicted"/>
<gene>
    <name evidence="8" type="ORF">E1283_24930</name>
</gene>
<dbReference type="InterPro" id="IPR051539">
    <property type="entry name" value="T4SS-coupling_protein"/>
</dbReference>
<evidence type="ECO:0000256" key="5">
    <source>
        <dbReference type="ARBA" id="ARBA00023136"/>
    </source>
</evidence>
<keyword evidence="2" id="KW-1003">Cell membrane</keyword>
<dbReference type="OrthoDB" id="226701at2"/>